<dbReference type="PANTHER" id="PTHR45790">
    <property type="entry name" value="SIROHEME SYNTHASE-RELATED"/>
    <property type="match status" value="1"/>
</dbReference>
<dbReference type="InterPro" id="IPR050161">
    <property type="entry name" value="Siro_Cobalamin_biosynth"/>
</dbReference>
<keyword evidence="4" id="KW-0949">S-adenosyl-L-methionine</keyword>
<dbReference type="STRING" id="1385519.N801_03450"/>
<dbReference type="eggNOG" id="COG0007">
    <property type="taxonomic scope" value="Bacteria"/>
</dbReference>
<evidence type="ECO:0000256" key="6">
    <source>
        <dbReference type="PIRSR" id="PIRSR036426-1"/>
    </source>
</evidence>
<dbReference type="AlphaFoldDB" id="A0A0A0JYW0"/>
<dbReference type="NCBIfam" id="TIGR01469">
    <property type="entry name" value="cobA_cysG_Cterm"/>
    <property type="match status" value="1"/>
</dbReference>
<dbReference type="InterPro" id="IPR035996">
    <property type="entry name" value="4pyrrol_Methylase_sf"/>
</dbReference>
<dbReference type="GO" id="GO:0019354">
    <property type="term" value="P:siroheme biosynthetic process"/>
    <property type="evidence" value="ECO:0007669"/>
    <property type="project" value="InterPro"/>
</dbReference>
<gene>
    <name evidence="8" type="ORF">N801_03450</name>
</gene>
<feature type="domain" description="Tetrapyrrole methylase" evidence="7">
    <location>
        <begin position="166"/>
        <end position="374"/>
    </location>
</feature>
<dbReference type="GO" id="GO:0051266">
    <property type="term" value="F:sirohydrochlorin ferrochelatase activity"/>
    <property type="evidence" value="ECO:0007669"/>
    <property type="project" value="InterPro"/>
</dbReference>
<dbReference type="GO" id="GO:0009236">
    <property type="term" value="P:cobalamin biosynthetic process"/>
    <property type="evidence" value="ECO:0007669"/>
    <property type="project" value="InterPro"/>
</dbReference>
<keyword evidence="2 8" id="KW-0489">Methyltransferase</keyword>
<dbReference type="GO" id="GO:0051287">
    <property type="term" value="F:NAD binding"/>
    <property type="evidence" value="ECO:0007669"/>
    <property type="project" value="InterPro"/>
</dbReference>
<dbReference type="Pfam" id="PF13241">
    <property type="entry name" value="NAD_binding_7"/>
    <property type="match status" value="1"/>
</dbReference>
<dbReference type="OrthoDB" id="9815856at2"/>
<feature type="active site" description="Proton acceptor" evidence="6">
    <location>
        <position position="197"/>
    </location>
</feature>
<dbReference type="Pfam" id="PF00590">
    <property type="entry name" value="TP_methylase"/>
    <property type="match status" value="1"/>
</dbReference>
<dbReference type="InterPro" id="IPR036291">
    <property type="entry name" value="NAD(P)-bd_dom_sf"/>
</dbReference>
<dbReference type="EMBL" id="AVPL01000010">
    <property type="protein sequence ID" value="KGN41914.1"/>
    <property type="molecule type" value="Genomic_DNA"/>
</dbReference>
<dbReference type="InterPro" id="IPR014777">
    <property type="entry name" value="4pyrrole_Mease_sub1"/>
</dbReference>
<dbReference type="SUPFAM" id="SSF53790">
    <property type="entry name" value="Tetrapyrrole methylase"/>
    <property type="match status" value="1"/>
</dbReference>
<evidence type="ECO:0000259" key="7">
    <source>
        <dbReference type="Pfam" id="PF00590"/>
    </source>
</evidence>
<dbReference type="Proteomes" id="UP000030013">
    <property type="component" value="Unassembled WGS sequence"/>
</dbReference>
<evidence type="ECO:0000256" key="4">
    <source>
        <dbReference type="ARBA" id="ARBA00022691"/>
    </source>
</evidence>
<dbReference type="Gene3D" id="3.40.50.720">
    <property type="entry name" value="NAD(P)-binding Rossmann-like Domain"/>
    <property type="match status" value="1"/>
</dbReference>
<feature type="active site" description="Proton donor" evidence="6">
    <location>
        <position position="219"/>
    </location>
</feature>
<protein>
    <recommendedName>
        <fullName evidence="1">uroporphyrinogen-III C-methyltransferase</fullName>
        <ecNumber evidence="1">2.1.1.107</ecNumber>
    </recommendedName>
</protein>
<dbReference type="Gene3D" id="3.30.950.10">
    <property type="entry name" value="Methyltransferase, Cobalt-precorrin-4 Transmethylase, Domain 2"/>
    <property type="match status" value="1"/>
</dbReference>
<evidence type="ECO:0000313" key="9">
    <source>
        <dbReference type="Proteomes" id="UP000030013"/>
    </source>
</evidence>
<dbReference type="InterPro" id="IPR000878">
    <property type="entry name" value="4pyrrol_Mease"/>
</dbReference>
<dbReference type="InterPro" id="IPR006366">
    <property type="entry name" value="CobA/CysG_C"/>
</dbReference>
<dbReference type="FunFam" id="3.40.1010.10:FF:000001">
    <property type="entry name" value="Siroheme synthase"/>
    <property type="match status" value="1"/>
</dbReference>
<comment type="caution">
    <text evidence="8">The sequence shown here is derived from an EMBL/GenBank/DDBJ whole genome shotgun (WGS) entry which is preliminary data.</text>
</comment>
<organism evidence="8 9">
    <name type="scientific">Knoellia aerolata DSM 18566</name>
    <dbReference type="NCBI Taxonomy" id="1385519"/>
    <lineage>
        <taxon>Bacteria</taxon>
        <taxon>Bacillati</taxon>
        <taxon>Actinomycetota</taxon>
        <taxon>Actinomycetes</taxon>
        <taxon>Micrococcales</taxon>
        <taxon>Intrasporangiaceae</taxon>
        <taxon>Knoellia</taxon>
    </lineage>
</organism>
<dbReference type="PANTHER" id="PTHR45790:SF3">
    <property type="entry name" value="S-ADENOSYL-L-METHIONINE-DEPENDENT UROPORPHYRINOGEN III METHYLTRANSFERASE, CHLOROPLASTIC"/>
    <property type="match status" value="1"/>
</dbReference>
<dbReference type="GO" id="GO:0032259">
    <property type="term" value="P:methylation"/>
    <property type="evidence" value="ECO:0007669"/>
    <property type="project" value="UniProtKB-KW"/>
</dbReference>
<dbReference type="GO" id="GO:0043115">
    <property type="term" value="F:precorrin-2 dehydrogenase activity"/>
    <property type="evidence" value="ECO:0007669"/>
    <property type="project" value="InterPro"/>
</dbReference>
<proteinExistence type="predicted"/>
<dbReference type="PIRSF" id="PIRSF036426">
    <property type="entry name" value="Sirohaem_synth"/>
    <property type="match status" value="1"/>
</dbReference>
<dbReference type="GO" id="GO:0004851">
    <property type="term" value="F:uroporphyrin-III C-methyltransferase activity"/>
    <property type="evidence" value="ECO:0007669"/>
    <property type="project" value="UniProtKB-EC"/>
</dbReference>
<keyword evidence="9" id="KW-1185">Reference proteome</keyword>
<dbReference type="Gene3D" id="3.40.1010.10">
    <property type="entry name" value="Cobalt-precorrin-4 Transmethylase, Domain 1"/>
    <property type="match status" value="1"/>
</dbReference>
<dbReference type="RefSeq" id="WP_035934805.1">
    <property type="nucleotide sequence ID" value="NZ_AVPL01000010.1"/>
</dbReference>
<name>A0A0A0JYW0_9MICO</name>
<dbReference type="CDD" id="cd11642">
    <property type="entry name" value="SUMT"/>
    <property type="match status" value="1"/>
</dbReference>
<dbReference type="SUPFAM" id="SSF51735">
    <property type="entry name" value="NAD(P)-binding Rossmann-fold domains"/>
    <property type="match status" value="1"/>
</dbReference>
<reference evidence="8 9" key="1">
    <citation type="submission" date="2013-08" db="EMBL/GenBank/DDBJ databases">
        <title>The genome sequence of Knoellia aerolata.</title>
        <authorList>
            <person name="Zhu W."/>
            <person name="Wang G."/>
        </authorList>
    </citation>
    <scope>NUCLEOTIDE SEQUENCE [LARGE SCALE GENOMIC DNA]</scope>
    <source>
        <strain evidence="8 9">DSM 18566</strain>
    </source>
</reference>
<evidence type="ECO:0000256" key="1">
    <source>
        <dbReference type="ARBA" id="ARBA00012162"/>
    </source>
</evidence>
<dbReference type="InterPro" id="IPR012409">
    <property type="entry name" value="Sirohaem_synth"/>
</dbReference>
<evidence type="ECO:0000256" key="5">
    <source>
        <dbReference type="ARBA" id="ARBA00023244"/>
    </source>
</evidence>
<sequence>MSTLLGVDLVGRVVLVAGGGPVAATKAAALVADGALVHVVSPIACEALLDLVEEPTVTWSRREVRLDDVAGTWFVVAATGDSRTDRELCARATDERVFSVCAGAAADGTARNPAVADHAGVRVGVVSLGRPDPARVVSVRDALALHLATGDLDLRQRRRRPGAPGRVVLVGGGPGATDLLTVRGRRALAEADVVVTDRLGPTGVLRTLPTSVEVIDVGKTPGHHPVPQHEINRILVEQAQRGRTVVRLKGGDPFVYGRGGEEVLACRAAGIAVEVVPGVSSALSAPAAAGIPLTHRGTVAAIHVVSGHEPVDPSALAVVAAERATLVVLMGVSALADHVRDLRAAGAADDLPVAIVEDATTATQRVTTATLRDVSAVADTAGVRSPAVIVVGRVADPSLLLPTGVAAGDTR</sequence>
<keyword evidence="5" id="KW-0627">Porphyrin biosynthesis</keyword>
<keyword evidence="3" id="KW-0808">Transferase</keyword>
<evidence type="ECO:0000256" key="2">
    <source>
        <dbReference type="ARBA" id="ARBA00022603"/>
    </source>
</evidence>
<evidence type="ECO:0000313" key="8">
    <source>
        <dbReference type="EMBL" id="KGN41914.1"/>
    </source>
</evidence>
<dbReference type="InterPro" id="IPR014776">
    <property type="entry name" value="4pyrrole_Mease_sub2"/>
</dbReference>
<accession>A0A0A0JYW0</accession>
<dbReference type="NCBIfam" id="NF004790">
    <property type="entry name" value="PRK06136.1"/>
    <property type="match status" value="1"/>
</dbReference>
<evidence type="ECO:0000256" key="3">
    <source>
        <dbReference type="ARBA" id="ARBA00022679"/>
    </source>
</evidence>
<dbReference type="EC" id="2.1.1.107" evidence="1"/>